<organism evidence="2 3">
    <name type="scientific">Crucibulum laeve</name>
    <dbReference type="NCBI Taxonomy" id="68775"/>
    <lineage>
        <taxon>Eukaryota</taxon>
        <taxon>Fungi</taxon>
        <taxon>Dikarya</taxon>
        <taxon>Basidiomycota</taxon>
        <taxon>Agaricomycotina</taxon>
        <taxon>Agaricomycetes</taxon>
        <taxon>Agaricomycetidae</taxon>
        <taxon>Agaricales</taxon>
        <taxon>Agaricineae</taxon>
        <taxon>Nidulariaceae</taxon>
        <taxon>Crucibulum</taxon>
    </lineage>
</organism>
<sequence>MASAPPFVFHQPKHARPEHDTTHPHRARLPVIPDLRFEHSYLRSIRPYIQVRKLSNSENSQKRREESEDEPGYEKVDLSIVDKGKGKELEPTAIPAVVGEVVDIQWNKVIWITTRDQVISPLLQGALWALASYFLTPFVAQLGGKVGGYVRSKIHPREGGGITWLRNTVKRFQLVNNDRSHVGQS</sequence>
<dbReference type="PANTHER" id="PTHR38699">
    <property type="entry name" value="CHROMOSOME 1, WHOLE GENOME SHOTGUN SEQUENCE"/>
    <property type="match status" value="1"/>
</dbReference>
<feature type="region of interest" description="Disordered" evidence="1">
    <location>
        <begin position="55"/>
        <end position="75"/>
    </location>
</feature>
<dbReference type="AlphaFoldDB" id="A0A5C3LUB5"/>
<proteinExistence type="predicted"/>
<gene>
    <name evidence="2" type="ORF">BDQ12DRAFT_638886</name>
</gene>
<reference evidence="2 3" key="1">
    <citation type="journal article" date="2019" name="Nat. Ecol. Evol.">
        <title>Megaphylogeny resolves global patterns of mushroom evolution.</title>
        <authorList>
            <person name="Varga T."/>
            <person name="Krizsan K."/>
            <person name="Foldi C."/>
            <person name="Dima B."/>
            <person name="Sanchez-Garcia M."/>
            <person name="Sanchez-Ramirez S."/>
            <person name="Szollosi G.J."/>
            <person name="Szarkandi J.G."/>
            <person name="Papp V."/>
            <person name="Albert L."/>
            <person name="Andreopoulos W."/>
            <person name="Angelini C."/>
            <person name="Antonin V."/>
            <person name="Barry K.W."/>
            <person name="Bougher N.L."/>
            <person name="Buchanan P."/>
            <person name="Buyck B."/>
            <person name="Bense V."/>
            <person name="Catcheside P."/>
            <person name="Chovatia M."/>
            <person name="Cooper J."/>
            <person name="Damon W."/>
            <person name="Desjardin D."/>
            <person name="Finy P."/>
            <person name="Geml J."/>
            <person name="Haridas S."/>
            <person name="Hughes K."/>
            <person name="Justo A."/>
            <person name="Karasinski D."/>
            <person name="Kautmanova I."/>
            <person name="Kiss B."/>
            <person name="Kocsube S."/>
            <person name="Kotiranta H."/>
            <person name="LaButti K.M."/>
            <person name="Lechner B.E."/>
            <person name="Liimatainen K."/>
            <person name="Lipzen A."/>
            <person name="Lukacs Z."/>
            <person name="Mihaltcheva S."/>
            <person name="Morgado L.N."/>
            <person name="Niskanen T."/>
            <person name="Noordeloos M.E."/>
            <person name="Ohm R.A."/>
            <person name="Ortiz-Santana B."/>
            <person name="Ovrebo C."/>
            <person name="Racz N."/>
            <person name="Riley R."/>
            <person name="Savchenko A."/>
            <person name="Shiryaev A."/>
            <person name="Soop K."/>
            <person name="Spirin V."/>
            <person name="Szebenyi C."/>
            <person name="Tomsovsky M."/>
            <person name="Tulloss R.E."/>
            <person name="Uehling J."/>
            <person name="Grigoriev I.V."/>
            <person name="Vagvolgyi C."/>
            <person name="Papp T."/>
            <person name="Martin F.M."/>
            <person name="Miettinen O."/>
            <person name="Hibbett D.S."/>
            <person name="Nagy L.G."/>
        </authorList>
    </citation>
    <scope>NUCLEOTIDE SEQUENCE [LARGE SCALE GENOMIC DNA]</scope>
    <source>
        <strain evidence="2 3">CBS 166.37</strain>
    </source>
</reference>
<feature type="region of interest" description="Disordered" evidence="1">
    <location>
        <begin position="1"/>
        <end position="26"/>
    </location>
</feature>
<dbReference type="STRING" id="68775.A0A5C3LUB5"/>
<dbReference type="Pfam" id="PF08589">
    <property type="entry name" value="ATG43"/>
    <property type="match status" value="1"/>
</dbReference>
<dbReference type="GO" id="GO:0000423">
    <property type="term" value="P:mitophagy"/>
    <property type="evidence" value="ECO:0007669"/>
    <property type="project" value="InterPro"/>
</dbReference>
<feature type="compositionally biased region" description="Basic and acidic residues" evidence="1">
    <location>
        <begin position="60"/>
        <end position="75"/>
    </location>
</feature>
<evidence type="ECO:0000313" key="3">
    <source>
        <dbReference type="Proteomes" id="UP000308652"/>
    </source>
</evidence>
<evidence type="ECO:0000313" key="2">
    <source>
        <dbReference type="EMBL" id="TFK32341.1"/>
    </source>
</evidence>
<dbReference type="InterPro" id="IPR013898">
    <property type="entry name" value="Atg43"/>
</dbReference>
<dbReference type="GO" id="GO:0140580">
    <property type="term" value="F:mitochondrion autophagosome adaptor activity"/>
    <property type="evidence" value="ECO:0007669"/>
    <property type="project" value="InterPro"/>
</dbReference>
<dbReference type="OrthoDB" id="2430343at2759"/>
<dbReference type="EMBL" id="ML213678">
    <property type="protein sequence ID" value="TFK32341.1"/>
    <property type="molecule type" value="Genomic_DNA"/>
</dbReference>
<protein>
    <submittedName>
        <fullName evidence="2">Uncharacterized protein</fullName>
    </submittedName>
</protein>
<keyword evidence="3" id="KW-1185">Reference proteome</keyword>
<evidence type="ECO:0000256" key="1">
    <source>
        <dbReference type="SAM" id="MobiDB-lite"/>
    </source>
</evidence>
<accession>A0A5C3LUB5</accession>
<dbReference type="PANTHER" id="PTHR38699:SF1">
    <property type="entry name" value="MITOPHAGY RECEPTOR ATG43"/>
    <property type="match status" value="1"/>
</dbReference>
<dbReference type="Proteomes" id="UP000308652">
    <property type="component" value="Unassembled WGS sequence"/>
</dbReference>
<name>A0A5C3LUB5_9AGAR</name>